<evidence type="ECO:0000256" key="1">
    <source>
        <dbReference type="SAM" id="MobiDB-lite"/>
    </source>
</evidence>
<keyword evidence="3" id="KW-1185">Reference proteome</keyword>
<gene>
    <name evidence="2" type="ORF">BO99DRAFT_193589</name>
</gene>
<evidence type="ECO:0000313" key="3">
    <source>
        <dbReference type="Proteomes" id="UP000249829"/>
    </source>
</evidence>
<dbReference type="EMBL" id="KZ825156">
    <property type="protein sequence ID" value="PYI17492.1"/>
    <property type="molecule type" value="Genomic_DNA"/>
</dbReference>
<name>A0A2V5H5Y0_ASPV1</name>
<accession>A0A2V5H5Y0</accession>
<sequence length="143" mass="16808">MALYIQLAIRANSAPSPFFTPKPRSAKKKKNRKRKSPHQLFDHNANQDPSIPKKRDRLSGVERQKKQRETQAHHEHPPSLPSGWFHLPILAQERERRMPPEETSTWPRTPRSQRERKEDSCADSVMFWNAGLHHPHNEGYPQR</sequence>
<protein>
    <submittedName>
        <fullName evidence="2">Uncharacterized protein</fullName>
    </submittedName>
</protein>
<evidence type="ECO:0000313" key="2">
    <source>
        <dbReference type="EMBL" id="PYI17492.1"/>
    </source>
</evidence>
<feature type="compositionally biased region" description="Basic residues" evidence="1">
    <location>
        <begin position="24"/>
        <end position="37"/>
    </location>
</feature>
<proteinExistence type="predicted"/>
<organism evidence="2 3">
    <name type="scientific">Aspergillus violaceofuscus (strain CBS 115571)</name>
    <dbReference type="NCBI Taxonomy" id="1450538"/>
    <lineage>
        <taxon>Eukaryota</taxon>
        <taxon>Fungi</taxon>
        <taxon>Dikarya</taxon>
        <taxon>Ascomycota</taxon>
        <taxon>Pezizomycotina</taxon>
        <taxon>Eurotiomycetes</taxon>
        <taxon>Eurotiomycetidae</taxon>
        <taxon>Eurotiales</taxon>
        <taxon>Aspergillaceae</taxon>
        <taxon>Aspergillus</taxon>
    </lineage>
</organism>
<reference evidence="2 3" key="1">
    <citation type="submission" date="2018-02" db="EMBL/GenBank/DDBJ databases">
        <title>The genomes of Aspergillus section Nigri reveals drivers in fungal speciation.</title>
        <authorList>
            <consortium name="DOE Joint Genome Institute"/>
            <person name="Vesth T.C."/>
            <person name="Nybo J."/>
            <person name="Theobald S."/>
            <person name="Brandl J."/>
            <person name="Frisvad J.C."/>
            <person name="Nielsen K.F."/>
            <person name="Lyhne E.K."/>
            <person name="Kogle M.E."/>
            <person name="Kuo A."/>
            <person name="Riley R."/>
            <person name="Clum A."/>
            <person name="Nolan M."/>
            <person name="Lipzen A."/>
            <person name="Salamov A."/>
            <person name="Henrissat B."/>
            <person name="Wiebenga A."/>
            <person name="De vries R.P."/>
            <person name="Grigoriev I.V."/>
            <person name="Mortensen U.H."/>
            <person name="Andersen M.R."/>
            <person name="Baker S.E."/>
        </authorList>
    </citation>
    <scope>NUCLEOTIDE SEQUENCE [LARGE SCALE GENOMIC DNA]</scope>
    <source>
        <strain evidence="2 3">CBS 115571</strain>
    </source>
</reference>
<dbReference type="AlphaFoldDB" id="A0A2V5H5Y0"/>
<feature type="region of interest" description="Disordered" evidence="1">
    <location>
        <begin position="12"/>
        <end position="120"/>
    </location>
</feature>
<feature type="compositionally biased region" description="Basic and acidic residues" evidence="1">
    <location>
        <begin position="51"/>
        <end position="77"/>
    </location>
</feature>
<dbReference type="Proteomes" id="UP000249829">
    <property type="component" value="Unassembled WGS sequence"/>
</dbReference>